<proteinExistence type="predicted"/>
<dbReference type="Pfam" id="PF07607">
    <property type="entry name" value="DUF1570"/>
    <property type="match status" value="1"/>
</dbReference>
<protein>
    <submittedName>
        <fullName evidence="3">DUF1570 domain-containing protein</fullName>
    </submittedName>
</protein>
<dbReference type="Gene3D" id="1.25.40.10">
    <property type="entry name" value="Tetratricopeptide repeat domain"/>
    <property type="match status" value="1"/>
</dbReference>
<feature type="signal peptide" evidence="1">
    <location>
        <begin position="1"/>
        <end position="19"/>
    </location>
</feature>
<dbReference type="InterPro" id="IPR011464">
    <property type="entry name" value="DUF1570"/>
</dbReference>
<accession>A0ABS7JWB3</accession>
<evidence type="ECO:0000313" key="3">
    <source>
        <dbReference type="EMBL" id="MBX7501955.1"/>
    </source>
</evidence>
<name>A0ABS7JWB3_9SPHN</name>
<reference evidence="3 4" key="1">
    <citation type="submission" date="2021-08" db="EMBL/GenBank/DDBJ databases">
        <title>Comparative Genomics Analysis of the Genus Qipengyuania Reveals Extensive Genetic Diversity and Metabolic Versatility, Including the Description of Fifteen Novel Species.</title>
        <authorList>
            <person name="Liu Y."/>
        </authorList>
    </citation>
    <scope>NUCLEOTIDE SEQUENCE [LARGE SCALE GENOMIC DNA]</scope>
    <source>
        <strain evidence="3 4">YG27</strain>
    </source>
</reference>
<dbReference type="Proteomes" id="UP000782554">
    <property type="component" value="Unassembled WGS sequence"/>
</dbReference>
<dbReference type="InterPro" id="IPR011990">
    <property type="entry name" value="TPR-like_helical_dom_sf"/>
</dbReference>
<dbReference type="RefSeq" id="WP_221603139.1">
    <property type="nucleotide sequence ID" value="NZ_JAIGNU010000002.1"/>
</dbReference>
<keyword evidence="4" id="KW-1185">Reference proteome</keyword>
<evidence type="ECO:0000259" key="2">
    <source>
        <dbReference type="Pfam" id="PF07607"/>
    </source>
</evidence>
<sequence length="521" mass="57214">MLRIFAAVAALSLAVPAQAEWHRADSQHFVIYADDSAKDVARFSEMLERYHAAMAFVTQREVETPSPSNRLTIYAVGSARKMLKLAGSRNVAGFYFARAGGSVAFVPDVRASSGQLDFSMITLLHEYAHHFLIGSSRFAMPRWMDEGGAEFFAPARFPSDGEVQIGRPALHRTYELKNAPDVSIAQLFERGGFRLGDGIPEDNFYGRSWALYHYLTFEPARKGQLLDYARRIAAGEASGVAAKGAFGDLVALDHELDRYVKQRRLKGFVLPPELIPIRPITVVQVSPGMDEMLPVIIRSKRGVDRETALEILEDAREVAARYPGDAGVLAALAEAEYDAGNDDAAIAAADAALAIDATVKNALVQKGFALFRKAEEADDEEAAFAAAMQPFSALNQLEQDHPLPLIYYYRSFVERGAAPNETARHALERAAQLSPFDRRLAMNAGLMQAREGKVAIARSTLGPVAANPHGGRMAREAQRYIDELAEVAEGTEWRPGSMVDLTDVLAAITRKYDEYDEDEGE</sequence>
<gene>
    <name evidence="3" type="ORF">K3181_10925</name>
</gene>
<dbReference type="EMBL" id="JAIGNU010000002">
    <property type="protein sequence ID" value="MBX7501955.1"/>
    <property type="molecule type" value="Genomic_DNA"/>
</dbReference>
<evidence type="ECO:0000256" key="1">
    <source>
        <dbReference type="SAM" id="SignalP"/>
    </source>
</evidence>
<organism evidence="3 4">
    <name type="scientific">Qipengyuania mesophila</name>
    <dbReference type="NCBI Taxonomy" id="2867246"/>
    <lineage>
        <taxon>Bacteria</taxon>
        <taxon>Pseudomonadati</taxon>
        <taxon>Pseudomonadota</taxon>
        <taxon>Alphaproteobacteria</taxon>
        <taxon>Sphingomonadales</taxon>
        <taxon>Erythrobacteraceae</taxon>
        <taxon>Qipengyuania</taxon>
    </lineage>
</organism>
<evidence type="ECO:0000313" key="4">
    <source>
        <dbReference type="Proteomes" id="UP000782554"/>
    </source>
</evidence>
<feature type="domain" description="DUF1570" evidence="2">
    <location>
        <begin position="122"/>
        <end position="218"/>
    </location>
</feature>
<dbReference type="SUPFAM" id="SSF48452">
    <property type="entry name" value="TPR-like"/>
    <property type="match status" value="1"/>
</dbReference>
<comment type="caution">
    <text evidence="3">The sequence shown here is derived from an EMBL/GenBank/DDBJ whole genome shotgun (WGS) entry which is preliminary data.</text>
</comment>
<feature type="chain" id="PRO_5046504534" evidence="1">
    <location>
        <begin position="20"/>
        <end position="521"/>
    </location>
</feature>
<keyword evidence="1" id="KW-0732">Signal</keyword>